<name>A0A0L8HGK0_OCTBM</name>
<protein>
    <submittedName>
        <fullName evidence="1">Uncharacterized protein</fullName>
    </submittedName>
</protein>
<gene>
    <name evidence="1" type="ORF">OCBIM_22015889mg</name>
</gene>
<evidence type="ECO:0000313" key="1">
    <source>
        <dbReference type="EMBL" id="KOF87905.1"/>
    </source>
</evidence>
<organism evidence="1">
    <name type="scientific">Octopus bimaculoides</name>
    <name type="common">California two-spotted octopus</name>
    <dbReference type="NCBI Taxonomy" id="37653"/>
    <lineage>
        <taxon>Eukaryota</taxon>
        <taxon>Metazoa</taxon>
        <taxon>Spiralia</taxon>
        <taxon>Lophotrochozoa</taxon>
        <taxon>Mollusca</taxon>
        <taxon>Cephalopoda</taxon>
        <taxon>Coleoidea</taxon>
        <taxon>Octopodiformes</taxon>
        <taxon>Octopoda</taxon>
        <taxon>Incirrata</taxon>
        <taxon>Octopodidae</taxon>
        <taxon>Octopus</taxon>
    </lineage>
</organism>
<proteinExistence type="predicted"/>
<sequence length="71" mass="8828">MYYMISLKQLEQCHLYTNKTCYTFHGNSTWNRFQYYIKNKKKFTDTQRYISILAHTHTKKKKRKGKEKKEK</sequence>
<reference evidence="1" key="1">
    <citation type="submission" date="2015-07" db="EMBL/GenBank/DDBJ databases">
        <title>MeaNS - Measles Nucleotide Surveillance Program.</title>
        <authorList>
            <person name="Tran T."/>
            <person name="Druce J."/>
        </authorList>
    </citation>
    <scope>NUCLEOTIDE SEQUENCE</scope>
    <source>
        <strain evidence="1">UCB-OBI-ISO-001</strain>
        <tissue evidence="1">Gonad</tissue>
    </source>
</reference>
<dbReference type="EMBL" id="KQ418299">
    <property type="protein sequence ID" value="KOF87905.1"/>
    <property type="molecule type" value="Genomic_DNA"/>
</dbReference>
<dbReference type="AlphaFoldDB" id="A0A0L8HGK0"/>
<accession>A0A0L8HGK0</accession>